<feature type="compositionally biased region" description="Basic residues" evidence="1">
    <location>
        <begin position="191"/>
        <end position="201"/>
    </location>
</feature>
<evidence type="ECO:0000313" key="3">
    <source>
        <dbReference type="Proteomes" id="UP000003824"/>
    </source>
</evidence>
<dbReference type="eggNOG" id="COG5421">
    <property type="taxonomic scope" value="Bacteria"/>
</dbReference>
<evidence type="ECO:0000256" key="1">
    <source>
        <dbReference type="SAM" id="MobiDB-lite"/>
    </source>
</evidence>
<reference evidence="3" key="1">
    <citation type="submission" date="2008-12" db="EMBL/GenBank/DDBJ databases">
        <title>Annotation of Streptomyces ghanaensis ATCC 14672.</title>
        <authorList>
            <consortium name="The Broad Institute Genome Sequencing Platform"/>
            <consortium name="Broad Institute Microbial Sequencing Center"/>
            <person name="Fischbach M."/>
            <person name="Ward D."/>
            <person name="Young S."/>
            <person name="Kodira C.D."/>
            <person name="Zeng Q."/>
            <person name="Koehrsen M."/>
            <person name="Godfrey P."/>
            <person name="Alvarado L."/>
            <person name="Berlin A.M."/>
            <person name="Borenstein D."/>
            <person name="Chen Z."/>
            <person name="Engels R."/>
            <person name="Freedman E."/>
            <person name="Gellesch M."/>
            <person name="Goldberg J."/>
            <person name="Griggs A."/>
            <person name="Gujja S."/>
            <person name="Heiman D.I."/>
            <person name="Hepburn T.A."/>
            <person name="Howarth C."/>
            <person name="Jen D."/>
            <person name="Larson L."/>
            <person name="Lewis B."/>
            <person name="Mehta T."/>
            <person name="Park D."/>
            <person name="Pearson M."/>
            <person name="Roberts A."/>
            <person name="Saif S."/>
            <person name="Shea T.D."/>
            <person name="Shenoy N."/>
            <person name="Sisk P."/>
            <person name="Stolte C."/>
            <person name="Sykes S.N."/>
            <person name="Walk T."/>
            <person name="White J."/>
            <person name="Yandava C."/>
            <person name="Straight P."/>
            <person name="Clardy J."/>
            <person name="Hung D."/>
            <person name="Kolter R."/>
            <person name="Mekalanos J."/>
            <person name="Walker S."/>
            <person name="Walsh C.T."/>
            <person name="Wieland B.L.C."/>
            <person name="Ilzarbe M."/>
            <person name="Galagan J."/>
            <person name="Nusbaum C."/>
            <person name="Birren B."/>
        </authorList>
    </citation>
    <scope>NUCLEOTIDE SEQUENCE [LARGE SCALE GENOMIC DNA]</scope>
    <source>
        <strain evidence="3">ATCC 14672 / DSM 40746 / JCM 4963 / KCTC 9882 / NRRL B-12104 / FH 1290</strain>
    </source>
</reference>
<evidence type="ECO:0000313" key="2">
    <source>
        <dbReference type="EMBL" id="EFE72073.2"/>
    </source>
</evidence>
<gene>
    <name evidence="2" type="ORF">SSFG_07308</name>
</gene>
<feature type="compositionally biased region" description="Basic residues" evidence="1">
    <location>
        <begin position="121"/>
        <end position="151"/>
    </location>
</feature>
<sequence length="201" mass="22085">MPLQPLLAATVLAEAADTHHQDGPPSGVVGEGAGSTAEDRLGLEALRRLVASINRYLGEDDEVTAPLGAKTGPLQVESSRPMGGVWLLDQLWKLPGIDTALAQVLNRRRLCSRVSAVRAGRQPRHRAGFQTRRGRVGQPRRGRARSARTRRQQPGPACDGPARRERGGRRRAGVRVLRRRPLAQPRSRPALLRHHQHLLRA</sequence>
<accession>D6A9X8</accession>
<name>D6A9X8_STRV1</name>
<dbReference type="AlphaFoldDB" id="D6A9X8"/>
<proteinExistence type="predicted"/>
<dbReference type="Proteomes" id="UP000003824">
    <property type="component" value="Unassembled WGS sequence"/>
</dbReference>
<organism evidence="2 3">
    <name type="scientific">Streptomyces viridosporus (strain ATCC 14672 / DSM 40746 / JCM 4963 / KCTC 9882 / NRRL B-12104 / FH 1290)</name>
    <name type="common">Streptomyces ghanaensis</name>
    <dbReference type="NCBI Taxonomy" id="566461"/>
    <lineage>
        <taxon>Bacteria</taxon>
        <taxon>Bacillati</taxon>
        <taxon>Actinomycetota</taxon>
        <taxon>Actinomycetes</taxon>
        <taxon>Kitasatosporales</taxon>
        <taxon>Streptomycetaceae</taxon>
        <taxon>Streptomyces</taxon>
    </lineage>
</organism>
<dbReference type="EMBL" id="DS999641">
    <property type="protein sequence ID" value="EFE72073.2"/>
    <property type="molecule type" value="Genomic_DNA"/>
</dbReference>
<feature type="region of interest" description="Disordered" evidence="1">
    <location>
        <begin position="16"/>
        <end position="35"/>
    </location>
</feature>
<feature type="region of interest" description="Disordered" evidence="1">
    <location>
        <begin position="117"/>
        <end position="201"/>
    </location>
</feature>
<feature type="compositionally biased region" description="Basic residues" evidence="1">
    <location>
        <begin position="166"/>
        <end position="181"/>
    </location>
</feature>
<protein>
    <submittedName>
        <fullName evidence="2">Transposase</fullName>
    </submittedName>
</protein>